<feature type="region of interest" description="Disordered" evidence="2">
    <location>
        <begin position="501"/>
        <end position="532"/>
    </location>
</feature>
<feature type="compositionally biased region" description="Polar residues" evidence="2">
    <location>
        <begin position="273"/>
        <end position="287"/>
    </location>
</feature>
<feature type="compositionally biased region" description="Basic and acidic residues" evidence="2">
    <location>
        <begin position="659"/>
        <end position="729"/>
    </location>
</feature>
<feature type="compositionally biased region" description="Basic and acidic residues" evidence="2">
    <location>
        <begin position="501"/>
        <end position="511"/>
    </location>
</feature>
<reference evidence="3 4" key="1">
    <citation type="submission" date="2017-05" db="EMBL/GenBank/DDBJ databases">
        <title>Draft genome sequence of Elsinoe australis.</title>
        <authorList>
            <person name="Cheng Q."/>
        </authorList>
    </citation>
    <scope>NUCLEOTIDE SEQUENCE [LARGE SCALE GENOMIC DNA]</scope>
    <source>
        <strain evidence="3 4">NL1</strain>
    </source>
</reference>
<sequence length="896" mass="100605">MASSEQEHNLTEKEWKEYQRLKKEKQEWEEKDKEHYNAIAQEETKLFDLQSTLAKKTAKITQLENEKLGLESQNNLQEEQIKKDADLKAKIDKLNETIRSKDKDYAAIRGELQKLELENRTRIDELQEAQSKADDAEFALEDALNDLELAHEERKIAFAQAQDAEATRSRLHELQNLLQEPSICGRRLSKDIGEYSVREIFEAVREAIHEQDVEEDGRESPESFQGKINSKKLRPALQGRGASLNVELEGKEDDNDSVNGGSSTAGSIASGTRSQRNSVHSPQQSPRPDTPKSPRPSAPKSPHLNGSKSPRPVAAKSPLAEEAKPTPTDKPTDGQGDTNETTSQVEERPKLSLSTIKKPSTLQSIEPISPKTMSTVKKASTLHSIEANSPRTMSTIKGALTLQSIEPNSPESVSVDPITIYKDKLVGVDYSTTELLQRLPLWLWALLLIGAIILVRLFLWERETWLDANEITRQALIQVKGYWIRAYRNLTSNMIADLKHKSSKWDQESKRSGKRGSKTPEVGIQYNPDCDAVNYEDSRTYREQGSRPDTGKHSPRVEVAYNAPPSRHAVHPDAMDYEPSRPITRPDPHSRTHLANTGAVVGSYGEPVPYAPSRSAPPGYIIQGNEYVPEPGYHSSRLVAPDRGSPQHIPGYGGHPSHHPRDVDMIDPRYPPSREDIRYASRDDGRYAHSREDVRYASSREDPRYHAAEDPRQDLRQDPRHRSTRDDPRYGSSTPHSVREDPRYASQRDPRDDPRYQSMSRDDPRLPSGYQDPPHPARYAYPSPPATSVSSGSFPCGPDGIAMSPERILQQSPKRPDVAVAAGQTMLTADSYAQPQVFDQYGRPVAYPSDVQPIPQAYQPQPTSRMETPYSNSSRKRGAPPEESSSRHSHGHGRIR</sequence>
<feature type="compositionally biased region" description="Low complexity" evidence="2">
    <location>
        <begin position="260"/>
        <end position="272"/>
    </location>
</feature>
<evidence type="ECO:0000256" key="1">
    <source>
        <dbReference type="SAM" id="Coils"/>
    </source>
</evidence>
<dbReference type="STRING" id="40998.A0A2P8AK17"/>
<feature type="compositionally biased region" description="Basic and acidic residues" evidence="2">
    <location>
        <begin position="538"/>
        <end position="556"/>
    </location>
</feature>
<feature type="region of interest" description="Disordered" evidence="2">
    <location>
        <begin position="566"/>
        <end position="591"/>
    </location>
</feature>
<evidence type="ECO:0000313" key="3">
    <source>
        <dbReference type="EMBL" id="PSK60784.1"/>
    </source>
</evidence>
<feature type="region of interest" description="Disordered" evidence="2">
    <location>
        <begin position="209"/>
        <end position="359"/>
    </location>
</feature>
<feature type="compositionally biased region" description="Polar residues" evidence="2">
    <location>
        <begin position="335"/>
        <end position="344"/>
    </location>
</feature>
<dbReference type="Proteomes" id="UP000243723">
    <property type="component" value="Unassembled WGS sequence"/>
</dbReference>
<proteinExistence type="predicted"/>
<gene>
    <name evidence="3" type="ORF">B9Z65_934</name>
</gene>
<accession>A0A2P8AK17</accession>
<feature type="compositionally biased region" description="Basic and acidic residues" evidence="2">
    <location>
        <begin position="737"/>
        <end position="765"/>
    </location>
</feature>
<dbReference type="AlphaFoldDB" id="A0A2P8AK17"/>
<keyword evidence="4" id="KW-1185">Reference proteome</keyword>
<organism evidence="3 4">
    <name type="scientific">Elsinoe australis</name>
    <dbReference type="NCBI Taxonomy" id="40998"/>
    <lineage>
        <taxon>Eukaryota</taxon>
        <taxon>Fungi</taxon>
        <taxon>Dikarya</taxon>
        <taxon>Ascomycota</taxon>
        <taxon>Pezizomycotina</taxon>
        <taxon>Dothideomycetes</taxon>
        <taxon>Dothideomycetidae</taxon>
        <taxon>Myriangiales</taxon>
        <taxon>Elsinoaceae</taxon>
        <taxon>Elsinoe</taxon>
    </lineage>
</organism>
<dbReference type="EMBL" id="NHZQ01000003">
    <property type="protein sequence ID" value="PSK60784.1"/>
    <property type="molecule type" value="Genomic_DNA"/>
</dbReference>
<feature type="region of interest" description="Disordered" evidence="2">
    <location>
        <begin position="538"/>
        <end position="557"/>
    </location>
</feature>
<evidence type="ECO:0000313" key="4">
    <source>
        <dbReference type="Proteomes" id="UP000243723"/>
    </source>
</evidence>
<protein>
    <submittedName>
        <fullName evidence="3">Uncharacterized protein</fullName>
    </submittedName>
</protein>
<keyword evidence="1" id="KW-0175">Coiled coil</keyword>
<dbReference type="OrthoDB" id="4146887at2759"/>
<feature type="compositionally biased region" description="Basic residues" evidence="2">
    <location>
        <begin position="887"/>
        <end position="896"/>
    </location>
</feature>
<feature type="region of interest" description="Disordered" evidence="2">
    <location>
        <begin position="843"/>
        <end position="896"/>
    </location>
</feature>
<feature type="region of interest" description="Disordered" evidence="2">
    <location>
        <begin position="632"/>
        <end position="803"/>
    </location>
</feature>
<evidence type="ECO:0000256" key="2">
    <source>
        <dbReference type="SAM" id="MobiDB-lite"/>
    </source>
</evidence>
<name>A0A2P8AK17_9PEZI</name>
<feature type="compositionally biased region" description="Polar residues" evidence="2">
    <location>
        <begin position="858"/>
        <end position="873"/>
    </location>
</feature>
<feature type="coiled-coil region" evidence="1">
    <location>
        <begin position="18"/>
        <end position="153"/>
    </location>
</feature>
<comment type="caution">
    <text evidence="3">The sequence shown here is derived from an EMBL/GenBank/DDBJ whole genome shotgun (WGS) entry which is preliminary data.</text>
</comment>